<comment type="caution">
    <text evidence="2">The sequence shown here is derived from an EMBL/GenBank/DDBJ whole genome shotgun (WGS) entry which is preliminary data.</text>
</comment>
<dbReference type="Pfam" id="PF00646">
    <property type="entry name" value="F-box"/>
    <property type="match status" value="1"/>
</dbReference>
<feature type="domain" description="F-box" evidence="1">
    <location>
        <begin position="30"/>
        <end position="64"/>
    </location>
</feature>
<dbReference type="SUPFAM" id="SSF81383">
    <property type="entry name" value="F-box domain"/>
    <property type="match status" value="1"/>
</dbReference>
<reference evidence="2" key="1">
    <citation type="submission" date="2023-04" db="EMBL/GenBank/DDBJ databases">
        <title>Black Yeasts Isolated from many extreme environments.</title>
        <authorList>
            <person name="Coleine C."/>
            <person name="Stajich J.E."/>
            <person name="Selbmann L."/>
        </authorList>
    </citation>
    <scope>NUCLEOTIDE SEQUENCE</scope>
    <source>
        <strain evidence="2">CCFEE 5312</strain>
    </source>
</reference>
<sequence length="221" mass="24298">MASPPHSQLSVETAQLMSIDLRPAQTACLLTTELLENIIIHLPPTDIITSRLISKAFNEFITTSKAVRQAIVPSPVVIKSKWFEWQYTQKNCDPSLVRYKAGGEVKMAPFWRSSGSASREQNIIILASMDGASRPNKATVSEQISKFEGSQQRFATWPPCCAIGMRLTYAHRSPRVDCTVYSVEGVRIGDLLAVARALLSQEGVEGSDISTIDLVARIAFS</sequence>
<accession>A0AAJ0D7A9</accession>
<dbReference type="InterPro" id="IPR001810">
    <property type="entry name" value="F-box_dom"/>
</dbReference>
<evidence type="ECO:0000313" key="2">
    <source>
        <dbReference type="EMBL" id="KAK3047875.1"/>
    </source>
</evidence>
<dbReference type="Proteomes" id="UP001271007">
    <property type="component" value="Unassembled WGS sequence"/>
</dbReference>
<dbReference type="CDD" id="cd09917">
    <property type="entry name" value="F-box_SF"/>
    <property type="match status" value="1"/>
</dbReference>
<dbReference type="InterPro" id="IPR036047">
    <property type="entry name" value="F-box-like_dom_sf"/>
</dbReference>
<keyword evidence="3" id="KW-1185">Reference proteome</keyword>
<dbReference type="AlphaFoldDB" id="A0AAJ0D7A9"/>
<dbReference type="EMBL" id="JAWDJX010000055">
    <property type="protein sequence ID" value="KAK3047875.1"/>
    <property type="molecule type" value="Genomic_DNA"/>
</dbReference>
<protein>
    <recommendedName>
        <fullName evidence="1">F-box domain-containing protein</fullName>
    </recommendedName>
</protein>
<proteinExistence type="predicted"/>
<organism evidence="2 3">
    <name type="scientific">Extremus antarcticus</name>
    <dbReference type="NCBI Taxonomy" id="702011"/>
    <lineage>
        <taxon>Eukaryota</taxon>
        <taxon>Fungi</taxon>
        <taxon>Dikarya</taxon>
        <taxon>Ascomycota</taxon>
        <taxon>Pezizomycotina</taxon>
        <taxon>Dothideomycetes</taxon>
        <taxon>Dothideomycetidae</taxon>
        <taxon>Mycosphaerellales</taxon>
        <taxon>Extremaceae</taxon>
        <taxon>Extremus</taxon>
    </lineage>
</organism>
<name>A0AAJ0D7A9_9PEZI</name>
<evidence type="ECO:0000259" key="1">
    <source>
        <dbReference type="Pfam" id="PF00646"/>
    </source>
</evidence>
<evidence type="ECO:0000313" key="3">
    <source>
        <dbReference type="Proteomes" id="UP001271007"/>
    </source>
</evidence>
<gene>
    <name evidence="2" type="ORF">LTR09_010700</name>
</gene>